<organism evidence="1">
    <name type="scientific">Siphoviridae sp. ctuUw41</name>
    <dbReference type="NCBI Taxonomy" id="2826503"/>
    <lineage>
        <taxon>Viruses</taxon>
        <taxon>Duplodnaviria</taxon>
        <taxon>Heunggongvirae</taxon>
        <taxon>Uroviricota</taxon>
        <taxon>Caudoviricetes</taxon>
    </lineage>
</organism>
<name>A0A8S5MY24_9CAUD</name>
<protein>
    <submittedName>
        <fullName evidence="1">Uncharacterized protein</fullName>
    </submittedName>
</protein>
<evidence type="ECO:0000313" key="1">
    <source>
        <dbReference type="EMBL" id="DAD87233.1"/>
    </source>
</evidence>
<dbReference type="EMBL" id="BK015017">
    <property type="protein sequence ID" value="DAD87233.1"/>
    <property type="molecule type" value="Genomic_DNA"/>
</dbReference>
<accession>A0A8S5MY24</accession>
<proteinExistence type="predicted"/>
<sequence length="40" mass="4433">MKYLTFGTSGRRRPFGEASPVFGLSHANRNFTLTTRVTTG</sequence>
<reference evidence="1" key="1">
    <citation type="journal article" date="2021" name="Proc. Natl. Acad. Sci. U.S.A.">
        <title>A Catalog of Tens of Thousands of Viruses from Human Metagenomes Reveals Hidden Associations with Chronic Diseases.</title>
        <authorList>
            <person name="Tisza M.J."/>
            <person name="Buck C.B."/>
        </authorList>
    </citation>
    <scope>NUCLEOTIDE SEQUENCE</scope>
    <source>
        <strain evidence="1">CtuUw41</strain>
    </source>
</reference>